<protein>
    <submittedName>
        <fullName evidence="2">Uncharacterized protein</fullName>
    </submittedName>
</protein>
<sequence length="247" mass="28079">MRVGLCLALSAGIHVFSLPASVGAFGISSTLRGRPSTTILAQATTTISDPLSPEDAFDLERFQRRQQALEDEARRPPHPSLGPQQVVQSVLTLLRQSPHFFDYDPLKPRPHPGVSVLWDASTDEWRQTMAAMVGMGNSTQEPIIVVPALGRFLARPQQQFAILMGMENRDYWIDFPTDVIEWSDEEAWLECRLRDGSSNDELLVVLGWTLTREHANDAWYIHSFDWQDFRNDYRPGIGREEWERICG</sequence>
<dbReference type="Proteomes" id="UP001153069">
    <property type="component" value="Unassembled WGS sequence"/>
</dbReference>
<dbReference type="EMBL" id="CAICTM010000750">
    <property type="protein sequence ID" value="CAB9515964.1"/>
    <property type="molecule type" value="Genomic_DNA"/>
</dbReference>
<name>A0A9N8E8V9_9STRA</name>
<comment type="caution">
    <text evidence="2">The sequence shown here is derived from an EMBL/GenBank/DDBJ whole genome shotgun (WGS) entry which is preliminary data.</text>
</comment>
<evidence type="ECO:0000313" key="3">
    <source>
        <dbReference type="Proteomes" id="UP001153069"/>
    </source>
</evidence>
<evidence type="ECO:0000313" key="2">
    <source>
        <dbReference type="EMBL" id="CAB9515964.1"/>
    </source>
</evidence>
<evidence type="ECO:0000256" key="1">
    <source>
        <dbReference type="SAM" id="SignalP"/>
    </source>
</evidence>
<gene>
    <name evidence="2" type="ORF">SEMRO_751_G197060.1</name>
</gene>
<accession>A0A9N8E8V9</accession>
<proteinExistence type="predicted"/>
<keyword evidence="3" id="KW-1185">Reference proteome</keyword>
<organism evidence="2 3">
    <name type="scientific">Seminavis robusta</name>
    <dbReference type="NCBI Taxonomy" id="568900"/>
    <lineage>
        <taxon>Eukaryota</taxon>
        <taxon>Sar</taxon>
        <taxon>Stramenopiles</taxon>
        <taxon>Ochrophyta</taxon>
        <taxon>Bacillariophyta</taxon>
        <taxon>Bacillariophyceae</taxon>
        <taxon>Bacillariophycidae</taxon>
        <taxon>Naviculales</taxon>
        <taxon>Naviculaceae</taxon>
        <taxon>Seminavis</taxon>
    </lineage>
</organism>
<reference evidence="2" key="1">
    <citation type="submission" date="2020-06" db="EMBL/GenBank/DDBJ databases">
        <authorList>
            <consortium name="Plant Systems Biology data submission"/>
        </authorList>
    </citation>
    <scope>NUCLEOTIDE SEQUENCE</scope>
    <source>
        <strain evidence="2">D6</strain>
    </source>
</reference>
<feature type="chain" id="PRO_5040360244" evidence="1">
    <location>
        <begin position="25"/>
        <end position="247"/>
    </location>
</feature>
<dbReference type="OrthoDB" id="41517at2759"/>
<feature type="signal peptide" evidence="1">
    <location>
        <begin position="1"/>
        <end position="24"/>
    </location>
</feature>
<keyword evidence="1" id="KW-0732">Signal</keyword>
<dbReference type="AlphaFoldDB" id="A0A9N8E8V9"/>